<evidence type="ECO:0000259" key="7">
    <source>
        <dbReference type="Pfam" id="PF04130"/>
    </source>
</evidence>
<dbReference type="GO" id="GO:0000922">
    <property type="term" value="C:spindle pole"/>
    <property type="evidence" value="ECO:0007669"/>
    <property type="project" value="InterPro"/>
</dbReference>
<comment type="similarity">
    <text evidence="1 5">Belongs to the TUBGCP family.</text>
</comment>
<gene>
    <name evidence="10" type="ORF">AOQ84DRAFT_327860</name>
</gene>
<dbReference type="Gene3D" id="1.20.120.1900">
    <property type="entry name" value="Gamma-tubulin complex, C-terminal domain"/>
    <property type="match status" value="1"/>
</dbReference>
<feature type="region of interest" description="Disordered" evidence="6">
    <location>
        <begin position="796"/>
        <end position="852"/>
    </location>
</feature>
<dbReference type="OrthoDB" id="66546at2759"/>
<dbReference type="GO" id="GO:0005816">
    <property type="term" value="C:spindle pole body"/>
    <property type="evidence" value="ECO:0007669"/>
    <property type="project" value="UniProtKB-ARBA"/>
</dbReference>
<sequence>MAQSAKINALTEELIVSLINFSPATNTQAFKHAKDLATRGLRAYHYARTNQFDVQTKLDGLDEKFRVLNRDDLADALLIRLKELYKFPSKWTPESLSLLLQLSDRPVEKSNIEDLDLLKPPDPAQSLTWADIIAEDPLDEEGIWENIDYAAESSEGEESYESQDLQTSSDTALTSSVYEDDVPINAASFVETADAIGLSEIQEAQFWRPRVEPKKPDSHSADTDMPSRTGQTSGITELQAIREVLFMIAGLPTSLFIIDDRNGKQIRTRKMFVLSHAIPQTMSSLLSDFGRIGQELTFLRELAGKLPPIALFQTFEAAVMTRLSDFDQRLAKLQAQYFAPNPAVSVSLLEVYHEVQKAVKPLIHLAKLVVEILPSLEANPFFHLETLFDQAILAQMIGEQEVFEFLARIFFDCLQTYLKPISRWMEFGELVEDDETFFVGIKDKSSDAASLWHDQFTLRRNTSGALHAPKFLRPAASKIFNTGKSIIFLSKLGIHQTTGSPDKITSRLDYEAVCGTASPFDLEPFSELFDSAFESWIKGSYSLASMVLREQLFSECGLYRILEAFKHIYLAADGSLFQDFANSMFERMDRRSVGWNDRFVLTELAQGVFSAVLDHGDAQKLVVRTSTPKHLGRTVKNLTAVSIDYVMPWSITNVIQRPSLQTYQRMFSFLLQIYRTKYLLQNIDWNTAKSLSDQSVIKLSFKLRYRLIWFTDTLRSYLTETVIAPFTAEMTNKLGSADDIDAMAEIHTKYISRLQAQCLLSKNLSPINQAIISLLDLGVLFSDMLLQNSRKNTDSFMAQLNTPRGKGKTRRHSAHNRRRSVMSLPESSSDGDEEDDYDADAESTTSHEATFADSLSRIQEQIDRLVPFIAAGLRGVSRAGGEACWEMLADRLDWQTGRNHT</sequence>
<protein>
    <recommendedName>
        <fullName evidence="5">Spindle pole body component</fullName>
    </recommendedName>
</protein>
<organism evidence="10 11">
    <name type="scientific">Glonium stellatum</name>
    <dbReference type="NCBI Taxonomy" id="574774"/>
    <lineage>
        <taxon>Eukaryota</taxon>
        <taxon>Fungi</taxon>
        <taxon>Dikarya</taxon>
        <taxon>Ascomycota</taxon>
        <taxon>Pezizomycotina</taxon>
        <taxon>Dothideomycetes</taxon>
        <taxon>Pleosporomycetidae</taxon>
        <taxon>Gloniales</taxon>
        <taxon>Gloniaceae</taxon>
        <taxon>Glonium</taxon>
    </lineage>
</organism>
<evidence type="ECO:0000256" key="2">
    <source>
        <dbReference type="ARBA" id="ARBA00022490"/>
    </source>
</evidence>
<evidence type="ECO:0000259" key="9">
    <source>
        <dbReference type="Pfam" id="PF17681"/>
    </source>
</evidence>
<evidence type="ECO:0000256" key="3">
    <source>
        <dbReference type="ARBA" id="ARBA00022701"/>
    </source>
</evidence>
<feature type="compositionally biased region" description="Basic residues" evidence="6">
    <location>
        <begin position="805"/>
        <end position="820"/>
    </location>
</feature>
<dbReference type="AlphaFoldDB" id="A0A8E2EPP8"/>
<dbReference type="InterPro" id="IPR041470">
    <property type="entry name" value="GCP_N"/>
</dbReference>
<feature type="compositionally biased region" description="Polar residues" evidence="6">
    <location>
        <begin position="163"/>
        <end position="172"/>
    </location>
</feature>
<keyword evidence="2 5" id="KW-0963">Cytoplasm</keyword>
<evidence type="ECO:0000256" key="4">
    <source>
        <dbReference type="ARBA" id="ARBA00023212"/>
    </source>
</evidence>
<proteinExistence type="inferred from homology"/>
<dbReference type="PANTHER" id="PTHR19302:SF33">
    <property type="entry name" value="GAMMA-TUBULIN COMPLEX COMPONENT 5"/>
    <property type="match status" value="1"/>
</dbReference>
<evidence type="ECO:0000256" key="5">
    <source>
        <dbReference type="RuleBase" id="RU363050"/>
    </source>
</evidence>
<evidence type="ECO:0000256" key="1">
    <source>
        <dbReference type="ARBA" id="ARBA00010337"/>
    </source>
</evidence>
<keyword evidence="4 5" id="KW-0206">Cytoskeleton</keyword>
<feature type="region of interest" description="Disordered" evidence="6">
    <location>
        <begin position="152"/>
        <end position="172"/>
    </location>
</feature>
<dbReference type="GO" id="GO:0051321">
    <property type="term" value="P:meiotic cell cycle"/>
    <property type="evidence" value="ECO:0007669"/>
    <property type="project" value="TreeGrafter"/>
</dbReference>
<feature type="compositionally biased region" description="Basic and acidic residues" evidence="6">
    <location>
        <begin position="210"/>
        <end position="222"/>
    </location>
</feature>
<dbReference type="InterPro" id="IPR007259">
    <property type="entry name" value="GCP"/>
</dbReference>
<evidence type="ECO:0000256" key="6">
    <source>
        <dbReference type="SAM" id="MobiDB-lite"/>
    </source>
</evidence>
<feature type="compositionally biased region" description="Acidic residues" evidence="6">
    <location>
        <begin position="829"/>
        <end position="841"/>
    </location>
</feature>
<dbReference type="GO" id="GO:0043015">
    <property type="term" value="F:gamma-tubulin binding"/>
    <property type="evidence" value="ECO:0007669"/>
    <property type="project" value="InterPro"/>
</dbReference>
<keyword evidence="3 5" id="KW-0493">Microtubule</keyword>
<name>A0A8E2EPP8_9PEZI</name>
<dbReference type="GO" id="GO:0051225">
    <property type="term" value="P:spindle assembly"/>
    <property type="evidence" value="ECO:0007669"/>
    <property type="project" value="TreeGrafter"/>
</dbReference>
<feature type="domain" description="Gamma tubulin complex component protein N-terminal" evidence="9">
    <location>
        <begin position="241"/>
        <end position="555"/>
    </location>
</feature>
<dbReference type="InterPro" id="IPR042241">
    <property type="entry name" value="GCP_C_sf"/>
</dbReference>
<dbReference type="GO" id="GO:0051011">
    <property type="term" value="F:microtubule minus-end binding"/>
    <property type="evidence" value="ECO:0007669"/>
    <property type="project" value="TreeGrafter"/>
</dbReference>
<accession>A0A8E2EPP8</accession>
<dbReference type="InterPro" id="IPR032797">
    <property type="entry name" value="Mod21_N"/>
</dbReference>
<feature type="domain" description="Gamma tubulin complex component C-terminal" evidence="7">
    <location>
        <begin position="561"/>
        <end position="894"/>
    </location>
</feature>
<dbReference type="GO" id="GO:0005874">
    <property type="term" value="C:microtubule"/>
    <property type="evidence" value="ECO:0007669"/>
    <property type="project" value="UniProtKB-KW"/>
</dbReference>
<evidence type="ECO:0000313" key="11">
    <source>
        <dbReference type="Proteomes" id="UP000250140"/>
    </source>
</evidence>
<dbReference type="GO" id="GO:0000930">
    <property type="term" value="C:gamma-tubulin complex"/>
    <property type="evidence" value="ECO:0007669"/>
    <property type="project" value="UniProtKB-ARBA"/>
</dbReference>
<comment type="subcellular location">
    <subcellularLocation>
        <location evidence="5">Cytoplasm</location>
        <location evidence="5">Cytoskeleton</location>
        <location evidence="5">Microtubule organizing center</location>
    </subcellularLocation>
</comment>
<keyword evidence="11" id="KW-1185">Reference proteome</keyword>
<dbReference type="GO" id="GO:0031122">
    <property type="term" value="P:cytoplasmic microtubule organization"/>
    <property type="evidence" value="ECO:0007669"/>
    <property type="project" value="TreeGrafter"/>
</dbReference>
<dbReference type="PANTHER" id="PTHR19302">
    <property type="entry name" value="GAMMA TUBULIN COMPLEX PROTEIN"/>
    <property type="match status" value="1"/>
</dbReference>
<dbReference type="GO" id="GO:0007020">
    <property type="term" value="P:microtubule nucleation"/>
    <property type="evidence" value="ECO:0007669"/>
    <property type="project" value="InterPro"/>
</dbReference>
<dbReference type="Proteomes" id="UP000250140">
    <property type="component" value="Unassembled WGS sequence"/>
</dbReference>
<feature type="region of interest" description="Disordered" evidence="6">
    <location>
        <begin position="210"/>
        <end position="232"/>
    </location>
</feature>
<dbReference type="InterPro" id="IPR059169">
    <property type="entry name" value="GCP5_N_ext"/>
</dbReference>
<dbReference type="InterPro" id="IPR040457">
    <property type="entry name" value="GCP_C"/>
</dbReference>
<dbReference type="GO" id="GO:0000278">
    <property type="term" value="P:mitotic cell cycle"/>
    <property type="evidence" value="ECO:0007669"/>
    <property type="project" value="TreeGrafter"/>
</dbReference>
<evidence type="ECO:0000259" key="8">
    <source>
        <dbReference type="Pfam" id="PF14609"/>
    </source>
</evidence>
<dbReference type="Pfam" id="PF04130">
    <property type="entry name" value="GCP_C_terminal"/>
    <property type="match status" value="1"/>
</dbReference>
<dbReference type="Pfam" id="PF17681">
    <property type="entry name" value="GCP_N_terminal"/>
    <property type="match status" value="1"/>
</dbReference>
<reference evidence="10 11" key="1">
    <citation type="journal article" date="2016" name="Nat. Commun.">
        <title>Ectomycorrhizal ecology is imprinted in the genome of the dominant symbiotic fungus Cenococcum geophilum.</title>
        <authorList>
            <consortium name="DOE Joint Genome Institute"/>
            <person name="Peter M."/>
            <person name="Kohler A."/>
            <person name="Ohm R.A."/>
            <person name="Kuo A."/>
            <person name="Krutzmann J."/>
            <person name="Morin E."/>
            <person name="Arend M."/>
            <person name="Barry K.W."/>
            <person name="Binder M."/>
            <person name="Choi C."/>
            <person name="Clum A."/>
            <person name="Copeland A."/>
            <person name="Grisel N."/>
            <person name="Haridas S."/>
            <person name="Kipfer T."/>
            <person name="LaButti K."/>
            <person name="Lindquist E."/>
            <person name="Lipzen A."/>
            <person name="Maire R."/>
            <person name="Meier B."/>
            <person name="Mihaltcheva S."/>
            <person name="Molinier V."/>
            <person name="Murat C."/>
            <person name="Poggeler S."/>
            <person name="Quandt C.A."/>
            <person name="Sperisen C."/>
            <person name="Tritt A."/>
            <person name="Tisserant E."/>
            <person name="Crous P.W."/>
            <person name="Henrissat B."/>
            <person name="Nehls U."/>
            <person name="Egli S."/>
            <person name="Spatafora J.W."/>
            <person name="Grigoriev I.V."/>
            <person name="Martin F.M."/>
        </authorList>
    </citation>
    <scope>NUCLEOTIDE SEQUENCE [LARGE SCALE GENOMIC DNA]</scope>
    <source>
        <strain evidence="10 11">CBS 207.34</strain>
    </source>
</reference>
<evidence type="ECO:0000313" key="10">
    <source>
        <dbReference type="EMBL" id="OCL02098.1"/>
    </source>
</evidence>
<dbReference type="CDD" id="cd22572">
    <property type="entry name" value="GCP5_NTD"/>
    <property type="match status" value="1"/>
</dbReference>
<dbReference type="EMBL" id="KV751002">
    <property type="protein sequence ID" value="OCL02098.1"/>
    <property type="molecule type" value="Genomic_DNA"/>
</dbReference>
<feature type="domain" description="Gamma-Tubulin ring complex non-core subunit mod21 N-terminal" evidence="8">
    <location>
        <begin position="67"/>
        <end position="154"/>
    </location>
</feature>
<dbReference type="Pfam" id="PF14609">
    <property type="entry name" value="GCP5-Mod21_N"/>
    <property type="match status" value="1"/>
</dbReference>